<dbReference type="InterPro" id="IPR042235">
    <property type="entry name" value="ZP-C_dom"/>
</dbReference>
<keyword evidence="1" id="KW-0732">Signal</keyword>
<evidence type="ECO:0000313" key="5">
    <source>
        <dbReference type="Proteomes" id="UP000694523"/>
    </source>
</evidence>
<dbReference type="PANTHER" id="PTHR14002:SF10">
    <property type="entry name" value="ZONA PELLUCIDA-LIKE DOMAIN-CONTAINING PROTEIN 1-RELATED"/>
    <property type="match status" value="1"/>
</dbReference>
<dbReference type="PROSITE" id="PS51034">
    <property type="entry name" value="ZP_2"/>
    <property type="match status" value="1"/>
</dbReference>
<protein>
    <submittedName>
        <fullName evidence="4">Si:ch73-261i21.5</fullName>
    </submittedName>
</protein>
<reference evidence="4" key="1">
    <citation type="submission" date="2025-08" db="UniProtKB">
        <authorList>
            <consortium name="Ensembl"/>
        </authorList>
    </citation>
    <scope>IDENTIFICATION</scope>
</reference>
<dbReference type="SMART" id="SM00241">
    <property type="entry name" value="ZP"/>
    <property type="match status" value="1"/>
</dbReference>
<evidence type="ECO:0000259" key="3">
    <source>
        <dbReference type="PROSITE" id="PS51034"/>
    </source>
</evidence>
<organism evidence="4 5">
    <name type="scientific">Neogobius melanostomus</name>
    <name type="common">round goby</name>
    <dbReference type="NCBI Taxonomy" id="47308"/>
    <lineage>
        <taxon>Eukaryota</taxon>
        <taxon>Metazoa</taxon>
        <taxon>Chordata</taxon>
        <taxon>Craniata</taxon>
        <taxon>Vertebrata</taxon>
        <taxon>Euteleostomi</taxon>
        <taxon>Actinopterygii</taxon>
        <taxon>Neopterygii</taxon>
        <taxon>Teleostei</taxon>
        <taxon>Neoteleostei</taxon>
        <taxon>Acanthomorphata</taxon>
        <taxon>Gobiaria</taxon>
        <taxon>Gobiiformes</taxon>
        <taxon>Gobioidei</taxon>
        <taxon>Gobiidae</taxon>
        <taxon>Benthophilinae</taxon>
        <taxon>Neogobiini</taxon>
        <taxon>Neogobius</taxon>
    </lineage>
</organism>
<dbReference type="Pfam" id="PF00100">
    <property type="entry name" value="Zona_pellucida"/>
    <property type="match status" value="1"/>
</dbReference>
<evidence type="ECO:0000313" key="4">
    <source>
        <dbReference type="Ensembl" id="ENSNMLP00000000042.1"/>
    </source>
</evidence>
<sequence>YPYLCCVLFNILREIAKADICFIPSPDNSDMNVICGSHTVYLSMLLCPIYFNGYNETLMFLNSQHKNPACQGEADWNAKPPVLRFNISLTMEECGHSTKPSPTGTGVFSQFSMVQFVNISGRVSSKDPSNGAITYFQEAMYLFSCRYSLQYLISNTKMNVSGVTLAVKDTDGSFLSTLDMKLYADRAYKDSLGMPIYLKTRVFVQVRASNLTDKFYVLLDRCYATALPIFLENTHFDLFVGCNRDGQTFIDVNGQMQVARFSFEAFRFTKATNLSVSTYYVHCATRLCVKDICPSLIEVSFLEGLPQDIDIIKAWY</sequence>
<evidence type="ECO:0000256" key="2">
    <source>
        <dbReference type="ARBA" id="ARBA00023157"/>
    </source>
</evidence>
<keyword evidence="2" id="KW-1015">Disulfide bond</keyword>
<dbReference type="InterPro" id="IPR055355">
    <property type="entry name" value="ZP-C"/>
</dbReference>
<dbReference type="InterPro" id="IPR001507">
    <property type="entry name" value="ZP_dom"/>
</dbReference>
<dbReference type="Gene3D" id="2.60.40.4100">
    <property type="entry name" value="Zona pellucida, ZP-C domain"/>
    <property type="match status" value="1"/>
</dbReference>
<accession>A0A8C6S4S6</accession>
<keyword evidence="5" id="KW-1185">Reference proteome</keyword>
<dbReference type="PANTHER" id="PTHR14002">
    <property type="entry name" value="ENDOGLIN/TGF-BETA RECEPTOR TYPE III"/>
    <property type="match status" value="1"/>
</dbReference>
<dbReference type="Ensembl" id="ENSNMLT00000000048.1">
    <property type="protein sequence ID" value="ENSNMLP00000000042.1"/>
    <property type="gene ID" value="ENSNMLG00000000021.1"/>
</dbReference>
<reference evidence="4" key="2">
    <citation type="submission" date="2025-09" db="UniProtKB">
        <authorList>
            <consortium name="Ensembl"/>
        </authorList>
    </citation>
    <scope>IDENTIFICATION</scope>
</reference>
<dbReference type="AlphaFoldDB" id="A0A8C6S4S6"/>
<evidence type="ECO:0000256" key="1">
    <source>
        <dbReference type="ARBA" id="ARBA00022729"/>
    </source>
</evidence>
<feature type="domain" description="ZP" evidence="3">
    <location>
        <begin position="34"/>
        <end position="306"/>
    </location>
</feature>
<dbReference type="Proteomes" id="UP000694523">
    <property type="component" value="Unplaced"/>
</dbReference>
<name>A0A8C6S4S6_9GOBI</name>
<proteinExistence type="predicted"/>